<protein>
    <submittedName>
        <fullName evidence="1">Uncharacterized protein</fullName>
    </submittedName>
</protein>
<dbReference type="EMBL" id="JAHRIQ010060910">
    <property type="protein sequence ID" value="MEQ2241399.1"/>
    <property type="molecule type" value="Genomic_DNA"/>
</dbReference>
<name>A0ABV0U876_9TELE</name>
<sequence>MVVYAVIIHLCGSNKATRRRQGQRPHWDFIQKPWTQIQDIPLAFHHPVRPAWLEGMTDCRIRTFYTVRPQGSVSTSRKLFSGIKSAEHLLRTCQLEAE</sequence>
<dbReference type="Proteomes" id="UP001482620">
    <property type="component" value="Unassembled WGS sequence"/>
</dbReference>
<gene>
    <name evidence="1" type="ORF">ILYODFUR_024839</name>
</gene>
<accession>A0ABV0U876</accession>
<evidence type="ECO:0000313" key="2">
    <source>
        <dbReference type="Proteomes" id="UP001482620"/>
    </source>
</evidence>
<proteinExistence type="predicted"/>
<evidence type="ECO:0000313" key="1">
    <source>
        <dbReference type="EMBL" id="MEQ2241399.1"/>
    </source>
</evidence>
<comment type="caution">
    <text evidence="1">The sequence shown here is derived from an EMBL/GenBank/DDBJ whole genome shotgun (WGS) entry which is preliminary data.</text>
</comment>
<keyword evidence="2" id="KW-1185">Reference proteome</keyword>
<reference evidence="1 2" key="1">
    <citation type="submission" date="2021-06" db="EMBL/GenBank/DDBJ databases">
        <authorList>
            <person name="Palmer J.M."/>
        </authorList>
    </citation>
    <scope>NUCLEOTIDE SEQUENCE [LARGE SCALE GENOMIC DNA]</scope>
    <source>
        <strain evidence="2">if_2019</strain>
        <tissue evidence="1">Muscle</tissue>
    </source>
</reference>
<organism evidence="1 2">
    <name type="scientific">Ilyodon furcidens</name>
    <name type="common">goldbreast splitfin</name>
    <dbReference type="NCBI Taxonomy" id="33524"/>
    <lineage>
        <taxon>Eukaryota</taxon>
        <taxon>Metazoa</taxon>
        <taxon>Chordata</taxon>
        <taxon>Craniata</taxon>
        <taxon>Vertebrata</taxon>
        <taxon>Euteleostomi</taxon>
        <taxon>Actinopterygii</taxon>
        <taxon>Neopterygii</taxon>
        <taxon>Teleostei</taxon>
        <taxon>Neoteleostei</taxon>
        <taxon>Acanthomorphata</taxon>
        <taxon>Ovalentaria</taxon>
        <taxon>Atherinomorphae</taxon>
        <taxon>Cyprinodontiformes</taxon>
        <taxon>Goodeidae</taxon>
        <taxon>Ilyodon</taxon>
    </lineage>
</organism>